<evidence type="ECO:0000256" key="6">
    <source>
        <dbReference type="ARBA" id="ARBA00024347"/>
    </source>
</evidence>
<keyword evidence="2" id="KW-0328">Glycosyltransferase</keyword>
<dbReference type="InterPro" id="IPR036770">
    <property type="entry name" value="Ankyrin_rpt-contain_sf"/>
</dbReference>
<evidence type="ECO:0000259" key="9">
    <source>
        <dbReference type="Pfam" id="PF00536"/>
    </source>
</evidence>
<protein>
    <recommendedName>
        <fullName evidence="1">NAD(+) ADP-ribosyltransferase</fullName>
        <ecNumber evidence="1">2.4.2.30</ecNumber>
    </recommendedName>
</protein>
<feature type="repeat" description="ANK" evidence="8">
    <location>
        <begin position="132"/>
        <end position="164"/>
    </location>
</feature>
<feature type="repeat" description="ANK" evidence="8">
    <location>
        <begin position="99"/>
        <end position="131"/>
    </location>
</feature>
<evidence type="ECO:0000313" key="10">
    <source>
        <dbReference type="EMBL" id="GMS96773.1"/>
    </source>
</evidence>
<comment type="caution">
    <text evidence="10">The sequence shown here is derived from an EMBL/GenBank/DDBJ whole genome shotgun (WGS) entry which is preliminary data.</text>
</comment>
<dbReference type="Pfam" id="PF00023">
    <property type="entry name" value="Ank"/>
    <property type="match status" value="1"/>
</dbReference>
<keyword evidence="4" id="KW-0677">Repeat</keyword>
<evidence type="ECO:0000256" key="5">
    <source>
        <dbReference type="ARBA" id="ARBA00023043"/>
    </source>
</evidence>
<keyword evidence="5 8" id="KW-0040">ANK repeat</keyword>
<dbReference type="EC" id="2.4.2.30" evidence="1"/>
<sequence>SQPGVTHTIPASTEVLLDDLRNLPMPSHVSEDAYHMDIFTAASIGNKEIVDRWLRNNDVANTVNRAGWSALLYAAQLDHAEICEVLVARGANVNQANKKGQTPLMLAAACGNLNTVKVLLQCGADVKAADRMGREALHVASACSQQQIVAELLTRGGDPNAQDKDLMTPTLEACAAAHEQTLLSLLAKGGNAFACNAQGEDGRSLATDNNKILEIIEGAPRSLTELLVRMSLEKYEEKLREESVDTLNVFFDLNDQDLTEMKIPYGPKKRMLAVIDHYAKTKEINPFAVESNSPAVSRIDVPSSTQQQEISSTLRNIAQQNDACKRLAMTAFEHREDPVQLCQLLPQIINCCDQIATRLARHSTS</sequence>
<dbReference type="SUPFAM" id="SSF47769">
    <property type="entry name" value="SAM/Pointed domain"/>
    <property type="match status" value="1"/>
</dbReference>
<accession>A0AAV5TR94</accession>
<dbReference type="InterPro" id="IPR013761">
    <property type="entry name" value="SAM/pointed_sf"/>
</dbReference>
<evidence type="ECO:0000256" key="3">
    <source>
        <dbReference type="ARBA" id="ARBA00022695"/>
    </source>
</evidence>
<dbReference type="AlphaFoldDB" id="A0AAV5TR94"/>
<organism evidence="10 11">
    <name type="scientific">Pristionchus entomophagus</name>
    <dbReference type="NCBI Taxonomy" id="358040"/>
    <lineage>
        <taxon>Eukaryota</taxon>
        <taxon>Metazoa</taxon>
        <taxon>Ecdysozoa</taxon>
        <taxon>Nematoda</taxon>
        <taxon>Chromadorea</taxon>
        <taxon>Rhabditida</taxon>
        <taxon>Rhabditina</taxon>
        <taxon>Diplogasteromorpha</taxon>
        <taxon>Diplogasteroidea</taxon>
        <taxon>Neodiplogasteridae</taxon>
        <taxon>Pristionchus</taxon>
    </lineage>
</organism>
<name>A0AAV5TR94_9BILA</name>
<dbReference type="GO" id="GO:0003950">
    <property type="term" value="F:NAD+ poly-ADP-ribosyltransferase activity"/>
    <property type="evidence" value="ECO:0007669"/>
    <property type="project" value="UniProtKB-EC"/>
</dbReference>
<comment type="catalytic activity">
    <reaction evidence="7">
        <text>NAD(+) + (ADP-D-ribosyl)n-acceptor = nicotinamide + (ADP-D-ribosyl)n+1-acceptor + H(+).</text>
        <dbReference type="EC" id="2.4.2.30"/>
    </reaction>
</comment>
<proteinExistence type="inferred from homology"/>
<comment type="similarity">
    <text evidence="6">Belongs to the ARTD/PARP family.</text>
</comment>
<dbReference type="Pfam" id="PF00536">
    <property type="entry name" value="SAM_1"/>
    <property type="match status" value="1"/>
</dbReference>
<dbReference type="InterPro" id="IPR002110">
    <property type="entry name" value="Ankyrin_rpt"/>
</dbReference>
<dbReference type="EMBL" id="BTSX01000004">
    <property type="protein sequence ID" value="GMS96773.1"/>
    <property type="molecule type" value="Genomic_DNA"/>
</dbReference>
<evidence type="ECO:0000256" key="7">
    <source>
        <dbReference type="ARBA" id="ARBA00033987"/>
    </source>
</evidence>
<dbReference type="Proteomes" id="UP001432027">
    <property type="component" value="Unassembled WGS sequence"/>
</dbReference>
<dbReference type="PROSITE" id="PS50297">
    <property type="entry name" value="ANK_REP_REGION"/>
    <property type="match status" value="3"/>
</dbReference>
<feature type="non-terminal residue" evidence="10">
    <location>
        <position position="1"/>
    </location>
</feature>
<dbReference type="Gene3D" id="1.25.40.20">
    <property type="entry name" value="Ankyrin repeat-containing domain"/>
    <property type="match status" value="2"/>
</dbReference>
<dbReference type="SUPFAM" id="SSF48403">
    <property type="entry name" value="Ankyrin repeat"/>
    <property type="match status" value="1"/>
</dbReference>
<dbReference type="Gene3D" id="1.10.150.50">
    <property type="entry name" value="Transcription Factor, Ets-1"/>
    <property type="match status" value="1"/>
</dbReference>
<dbReference type="PANTHER" id="PTHR24171">
    <property type="entry name" value="ANKYRIN REPEAT DOMAIN-CONTAINING PROTEIN 39-RELATED"/>
    <property type="match status" value="1"/>
</dbReference>
<evidence type="ECO:0000256" key="2">
    <source>
        <dbReference type="ARBA" id="ARBA00022676"/>
    </source>
</evidence>
<feature type="repeat" description="ANK" evidence="8">
    <location>
        <begin position="66"/>
        <end position="98"/>
    </location>
</feature>
<keyword evidence="11" id="KW-1185">Reference proteome</keyword>
<keyword evidence="3" id="KW-0808">Transferase</keyword>
<evidence type="ECO:0000313" key="11">
    <source>
        <dbReference type="Proteomes" id="UP001432027"/>
    </source>
</evidence>
<evidence type="ECO:0000256" key="8">
    <source>
        <dbReference type="PROSITE-ProRule" id="PRU00023"/>
    </source>
</evidence>
<dbReference type="PANTHER" id="PTHR24171:SF9">
    <property type="entry name" value="ANKYRIN REPEAT DOMAIN-CONTAINING PROTEIN 39"/>
    <property type="match status" value="1"/>
</dbReference>
<dbReference type="Pfam" id="PF12796">
    <property type="entry name" value="Ank_2"/>
    <property type="match status" value="1"/>
</dbReference>
<evidence type="ECO:0000256" key="4">
    <source>
        <dbReference type="ARBA" id="ARBA00022737"/>
    </source>
</evidence>
<feature type="domain" description="SAM" evidence="9">
    <location>
        <begin position="220"/>
        <end position="277"/>
    </location>
</feature>
<keyword evidence="3" id="KW-0548">Nucleotidyltransferase</keyword>
<evidence type="ECO:0000256" key="1">
    <source>
        <dbReference type="ARBA" id="ARBA00012020"/>
    </source>
</evidence>
<gene>
    <name evidence="10" type="ORF">PENTCL1PPCAC_18948</name>
</gene>
<reference evidence="10" key="1">
    <citation type="submission" date="2023-10" db="EMBL/GenBank/DDBJ databases">
        <title>Genome assembly of Pristionchus species.</title>
        <authorList>
            <person name="Yoshida K."/>
            <person name="Sommer R.J."/>
        </authorList>
    </citation>
    <scope>NUCLEOTIDE SEQUENCE</scope>
    <source>
        <strain evidence="10">RS0144</strain>
    </source>
</reference>
<dbReference type="PROSITE" id="PS50088">
    <property type="entry name" value="ANK_REPEAT"/>
    <property type="match status" value="3"/>
</dbReference>
<dbReference type="GO" id="GO:0016779">
    <property type="term" value="F:nucleotidyltransferase activity"/>
    <property type="evidence" value="ECO:0007669"/>
    <property type="project" value="UniProtKB-KW"/>
</dbReference>
<dbReference type="SMART" id="SM00248">
    <property type="entry name" value="ANK"/>
    <property type="match status" value="4"/>
</dbReference>
<dbReference type="InterPro" id="IPR001660">
    <property type="entry name" value="SAM"/>
</dbReference>